<dbReference type="OrthoDB" id="6713581at2"/>
<evidence type="ECO:0000313" key="1">
    <source>
        <dbReference type="EMBL" id="PVG84230.1"/>
    </source>
</evidence>
<dbReference type="PANTHER" id="PTHR43685:SF2">
    <property type="entry name" value="GLYCOSYLTRANSFERASE 2-LIKE DOMAIN-CONTAINING PROTEIN"/>
    <property type="match status" value="1"/>
</dbReference>
<name>A0A2T8FEW7_9ACTN</name>
<protein>
    <recommendedName>
        <fullName evidence="3">Glycosyl transferase family 2</fullName>
    </recommendedName>
</protein>
<comment type="caution">
    <text evidence="1">The sequence shown here is derived from an EMBL/GenBank/DDBJ whole genome shotgun (WGS) entry which is preliminary data.</text>
</comment>
<accession>A0A2T8FEW7</accession>
<dbReference type="SUPFAM" id="SSF53448">
    <property type="entry name" value="Nucleotide-diphospho-sugar transferases"/>
    <property type="match status" value="1"/>
</dbReference>
<organism evidence="1 2">
    <name type="scientific">Nocardioides gansuensis</name>
    <dbReference type="NCBI Taxonomy" id="2138300"/>
    <lineage>
        <taxon>Bacteria</taxon>
        <taxon>Bacillati</taxon>
        <taxon>Actinomycetota</taxon>
        <taxon>Actinomycetes</taxon>
        <taxon>Propionibacteriales</taxon>
        <taxon>Nocardioidaceae</taxon>
        <taxon>Nocardioides</taxon>
    </lineage>
</organism>
<evidence type="ECO:0008006" key="3">
    <source>
        <dbReference type="Google" id="ProtNLM"/>
    </source>
</evidence>
<dbReference type="Gene3D" id="3.90.550.10">
    <property type="entry name" value="Spore Coat Polysaccharide Biosynthesis Protein SpsA, Chain A"/>
    <property type="match status" value="1"/>
</dbReference>
<dbReference type="RefSeq" id="WP_116570358.1">
    <property type="nucleotide sequence ID" value="NZ_QDGZ01000001.1"/>
</dbReference>
<dbReference type="EMBL" id="QDGZ01000001">
    <property type="protein sequence ID" value="PVG84230.1"/>
    <property type="molecule type" value="Genomic_DNA"/>
</dbReference>
<dbReference type="AlphaFoldDB" id="A0A2T8FEW7"/>
<dbReference type="Proteomes" id="UP000246018">
    <property type="component" value="Unassembled WGS sequence"/>
</dbReference>
<evidence type="ECO:0000313" key="2">
    <source>
        <dbReference type="Proteomes" id="UP000246018"/>
    </source>
</evidence>
<sequence>MTHPLHGFTAPEPILVLADAGAPPPPFGEVVEVASLNGSPVKRGQKSVLLVTADRASLRRLASALPRLGQVRVVACWLHAATSPLVVAPRPEWPALTSAMAREADQGVLTVLRFAAPVPAHQVLAEMARQAVPAPLAAGSVGHGGLVASYAGRPAAAGLDPRAVLLGDAADAGDSERDVPPDVVVVRDDRTLAEGSVGVPSSRTIPAHHVIGRAPTVVTEPGVEPVDELVVNPRGWRKDWEQPVADAAGLGLGDTLREADLPRLRALQGVAVRLGETPSRLVAALAMSGVPLLAEGDDPRLADTLRKALAERPDLDDPLAREEHSVTTRRAALRAHSTLAWRESLAAQAGVRFVAQPKVSVLLATVRPHQLDFALRQIARQRDADLELVVSTHGFAADPAHVRAALGDRPFTLLDHPADAFFGDVLDAAASAATGDVLLKVDDDDWYSPHVVGDLLLARRYSGAEVVGMPSEFVYLQELGVTAQRNHPTEVFNRFVAGGTIMIDRQVLRSVGGFRRVRRFVDAQLLDAVQAAGGSIYRAHGLGYVLRRTGSGHTWQSDPESFRRPEILARQWPGFHASRELEVDERDLP</sequence>
<proteinExistence type="predicted"/>
<keyword evidence="2" id="KW-1185">Reference proteome</keyword>
<gene>
    <name evidence="1" type="ORF">DDE18_00910</name>
</gene>
<dbReference type="PANTHER" id="PTHR43685">
    <property type="entry name" value="GLYCOSYLTRANSFERASE"/>
    <property type="match status" value="1"/>
</dbReference>
<reference evidence="1 2" key="1">
    <citation type="submission" date="2018-04" db="EMBL/GenBank/DDBJ databases">
        <title>Genome of Nocardioides gansuensis WSJ-1.</title>
        <authorList>
            <person name="Wu S."/>
            <person name="Wang G."/>
        </authorList>
    </citation>
    <scope>NUCLEOTIDE SEQUENCE [LARGE SCALE GENOMIC DNA]</scope>
    <source>
        <strain evidence="1 2">WSJ-1</strain>
    </source>
</reference>
<dbReference type="InterPro" id="IPR029044">
    <property type="entry name" value="Nucleotide-diphossugar_trans"/>
</dbReference>
<dbReference type="InterPro" id="IPR050834">
    <property type="entry name" value="Glycosyltransf_2"/>
</dbReference>